<proteinExistence type="predicted"/>
<dbReference type="SUPFAM" id="SSF53706">
    <property type="entry name" value="Formate dehydrogenase/DMSO reductase, domains 1-3"/>
    <property type="match status" value="1"/>
</dbReference>
<comment type="caution">
    <text evidence="2">The sequence shown here is derived from an EMBL/GenBank/DDBJ whole genome shotgun (WGS) entry which is preliminary data.</text>
</comment>
<dbReference type="Pfam" id="PF12797">
    <property type="entry name" value="Fer4_2"/>
    <property type="match status" value="1"/>
</dbReference>
<gene>
    <name evidence="2" type="ORF">C725_0397</name>
</gene>
<dbReference type="AlphaFoldDB" id="M2U934"/>
<dbReference type="PROSITE" id="PS51257">
    <property type="entry name" value="PROKAR_LIPOPROTEIN"/>
    <property type="match status" value="1"/>
</dbReference>
<dbReference type="SUPFAM" id="SSF54862">
    <property type="entry name" value="4Fe-4S ferredoxins"/>
    <property type="match status" value="1"/>
</dbReference>
<dbReference type="SUPFAM" id="SSF50692">
    <property type="entry name" value="ADC-like"/>
    <property type="match status" value="1"/>
</dbReference>
<dbReference type="Gene3D" id="2.40.40.20">
    <property type="match status" value="1"/>
</dbReference>
<keyword evidence="3" id="KW-1185">Reference proteome</keyword>
<evidence type="ECO:0000313" key="2">
    <source>
        <dbReference type="EMBL" id="EMD84467.1"/>
    </source>
</evidence>
<dbReference type="PATRIC" id="fig|1234595.3.peg.396"/>
<sequence length="822" mass="88096">MLAEAARLDRRLAMKLLGASAALAAAAACERKPGSKPSAARGTHFGDYARPVTYATTLEQSGVPIPVLVETVNGWPIKIDGNPAWGTGGSSAITQAQLLDFYNPLRLTRPLLRGKPARPAAVEEALSRLARGGGRGVHILRPPTSNIAVLRAAERAAAALPDAQIHEWAPILPEAPFDPAPGSRSILCIGADFLGPGPHQAESAAAWAAWRGGSDDRRHRQLFVAECVPTLTGARADRRLRLAPRDLLQLAHEGGRGALARRLGLPDVDQVLIGRELQDDGAGDLLPLVAALRRGEVETLIVLGGNPAYDAPADLDFAAAMKHAGSVIVLADTLNETAGGAGMLIPEASQLERWGEYRRGGNRLLSQPLAGTKVRRWSAEEILDRLAGTAETAQPAWMKAVHEQAFAAGGESGAAADATETGVSVRSDDLPDGLILVFRPDASVWDGAHADNPWLQELPDPISKLVWGNAATVASSTAGTLGLENGDIVAIESAGRRIEAPIWVLPGQAGGTVALPLGYGRAVAGLGSDIGINAYRLRTARHPWYAPCTVAKTEGRAVPISTELHHPLAEDVPARRMSRRDEAEQPAFYRQQSESGQHQWGMVIDLDACIGCSACTVACQAENNIPVVGPEEVARGREMHWLRIDRYWRGDTDDPGIDFMPVPCMHCETAPCEPVCPVGATVHSSEGLNQMVYPRCIGTRTCANNCPYKVRRFNWFDYQEEAPRSEQSLNPRVSVRERGVMEKCTYCVQRIEAVHAGDKEGPVRTACQQACPTEAITFGDLADPDSDVARKRASPRNYALLGGLNLAPRTTYLARREEDGDG</sequence>
<dbReference type="PROSITE" id="PS51379">
    <property type="entry name" value="4FE4S_FER_2"/>
    <property type="match status" value="1"/>
</dbReference>
<feature type="domain" description="4Fe-4S ferredoxin-type" evidence="1">
    <location>
        <begin position="600"/>
        <end position="630"/>
    </location>
</feature>
<dbReference type="RefSeq" id="WP_008599831.1">
    <property type="nucleotide sequence ID" value="NZ_AMRV01000001.1"/>
</dbReference>
<dbReference type="OrthoDB" id="9779457at2"/>
<evidence type="ECO:0000313" key="3">
    <source>
        <dbReference type="Proteomes" id="UP000011717"/>
    </source>
</evidence>
<dbReference type="PANTHER" id="PTHR42783">
    <property type="entry name" value="GLUTAMATE SYNTHASE [NADPH] SMALL CHAIN"/>
    <property type="match status" value="1"/>
</dbReference>
<dbReference type="Gene3D" id="3.30.2070.10">
    <property type="entry name" value="Formate dehydrogenase/DMSO reductase"/>
    <property type="match status" value="1"/>
</dbReference>
<organism evidence="2 3">
    <name type="scientific">Pacificimonas flava</name>
    <dbReference type="NCBI Taxonomy" id="1234595"/>
    <lineage>
        <taxon>Bacteria</taxon>
        <taxon>Pseudomonadati</taxon>
        <taxon>Pseudomonadota</taxon>
        <taxon>Alphaproteobacteria</taxon>
        <taxon>Sphingomonadales</taxon>
        <taxon>Sphingosinicellaceae</taxon>
        <taxon>Pacificimonas</taxon>
    </lineage>
</organism>
<dbReference type="PANTHER" id="PTHR42783:SF3">
    <property type="entry name" value="GLUTAMATE SYNTHASE [NADPH] SMALL CHAIN-RELATED"/>
    <property type="match status" value="1"/>
</dbReference>
<dbReference type="InterPro" id="IPR017896">
    <property type="entry name" value="4Fe4S_Fe-S-bd"/>
</dbReference>
<name>M2U934_9SPHN</name>
<dbReference type="Pfam" id="PF13247">
    <property type="entry name" value="Fer4_11"/>
    <property type="match status" value="1"/>
</dbReference>
<dbReference type="EMBL" id="AMRV01000001">
    <property type="protein sequence ID" value="EMD84467.1"/>
    <property type="molecule type" value="Genomic_DNA"/>
</dbReference>
<protein>
    <submittedName>
        <fullName evidence="2">Molybdopterin oxidoreductase, iron-sulfur binding subunit</fullName>
    </submittedName>
</protein>
<dbReference type="Proteomes" id="UP000011717">
    <property type="component" value="Unassembled WGS sequence"/>
</dbReference>
<accession>M2U934</accession>
<reference evidence="2 3" key="1">
    <citation type="journal article" date="2013" name="Genome Announc.">
        <title>Draft Genome Sequence of Strain JLT2015T, Belonging to the Family Sphingomonadaceae of the Alphaproteobacteria.</title>
        <authorList>
            <person name="Tang K."/>
            <person name="Liu K."/>
            <person name="Li S."/>
            <person name="Jiao N."/>
        </authorList>
    </citation>
    <scope>NUCLEOTIDE SEQUENCE [LARGE SCALE GENOMIC DNA]</scope>
    <source>
        <strain evidence="2 3">JLT2015</strain>
    </source>
</reference>
<dbReference type="Gene3D" id="3.40.50.740">
    <property type="match status" value="1"/>
</dbReference>
<dbReference type="CDD" id="cd02784">
    <property type="entry name" value="MopB_CT_PHLH"/>
    <property type="match status" value="1"/>
</dbReference>
<evidence type="ECO:0000259" key="1">
    <source>
        <dbReference type="PROSITE" id="PS51379"/>
    </source>
</evidence>
<dbReference type="Gene3D" id="3.30.70.20">
    <property type="match status" value="2"/>
</dbReference>
<dbReference type="InterPro" id="IPR009010">
    <property type="entry name" value="Asp_de-COase-like_dom_sf"/>
</dbReference>
<dbReference type="CDD" id="cd10551">
    <property type="entry name" value="PsrB"/>
    <property type="match status" value="1"/>
</dbReference>